<protein>
    <submittedName>
        <fullName evidence="3">Brefeldin A-inhibited guanine nucleotide-exchange protein 3-like protein</fullName>
    </submittedName>
</protein>
<feature type="domain" description="Mon2/Sec7/BIG1-like HDS" evidence="2">
    <location>
        <begin position="803"/>
        <end position="862"/>
    </location>
</feature>
<evidence type="ECO:0000313" key="4">
    <source>
        <dbReference type="Proteomes" id="UP000288716"/>
    </source>
</evidence>
<dbReference type="STRING" id="299467.A0A443SSY3"/>
<dbReference type="InterPro" id="IPR035999">
    <property type="entry name" value="Sec7_dom_sf"/>
</dbReference>
<dbReference type="Pfam" id="PF09324">
    <property type="entry name" value="Sec7-like_HDS"/>
    <property type="match status" value="1"/>
</dbReference>
<dbReference type="InterPro" id="IPR023394">
    <property type="entry name" value="Sec7_C_sf"/>
</dbReference>
<proteinExistence type="predicted"/>
<accession>A0A443SSY3</accession>
<dbReference type="EMBL" id="NCKV01000434">
    <property type="protein sequence ID" value="RWS30637.1"/>
    <property type="molecule type" value="Genomic_DNA"/>
</dbReference>
<feature type="compositionally biased region" description="Basic and acidic residues" evidence="1">
    <location>
        <begin position="187"/>
        <end position="205"/>
    </location>
</feature>
<evidence type="ECO:0000259" key="2">
    <source>
        <dbReference type="Pfam" id="PF09324"/>
    </source>
</evidence>
<feature type="compositionally biased region" description="Low complexity" evidence="1">
    <location>
        <begin position="169"/>
        <end position="186"/>
    </location>
</feature>
<feature type="non-terminal residue" evidence="3">
    <location>
        <position position="1"/>
    </location>
</feature>
<reference evidence="3 4" key="1">
    <citation type="journal article" date="2018" name="Gigascience">
        <title>Genomes of trombidid mites reveal novel predicted allergens and laterally-transferred genes associated with secondary metabolism.</title>
        <authorList>
            <person name="Dong X."/>
            <person name="Chaisiri K."/>
            <person name="Xia D."/>
            <person name="Armstrong S.D."/>
            <person name="Fang Y."/>
            <person name="Donnelly M.J."/>
            <person name="Kadowaki T."/>
            <person name="McGarry J.W."/>
            <person name="Darby A.C."/>
            <person name="Makepeace B.L."/>
        </authorList>
    </citation>
    <scope>NUCLEOTIDE SEQUENCE [LARGE SCALE GENOMIC DNA]</scope>
    <source>
        <strain evidence="3">UoL-UT</strain>
    </source>
</reference>
<dbReference type="OrthoDB" id="10002886at2759"/>
<dbReference type="Proteomes" id="UP000288716">
    <property type="component" value="Unassembled WGS sequence"/>
</dbReference>
<keyword evidence="4" id="KW-1185">Reference proteome</keyword>
<feature type="region of interest" description="Disordered" evidence="1">
    <location>
        <begin position="169"/>
        <end position="208"/>
    </location>
</feature>
<dbReference type="InterPro" id="IPR015403">
    <property type="entry name" value="Mon2/Sec7/BIG1-like_HDS"/>
</dbReference>
<organism evidence="3 4">
    <name type="scientific">Leptotrombidium deliense</name>
    <dbReference type="NCBI Taxonomy" id="299467"/>
    <lineage>
        <taxon>Eukaryota</taxon>
        <taxon>Metazoa</taxon>
        <taxon>Ecdysozoa</taxon>
        <taxon>Arthropoda</taxon>
        <taxon>Chelicerata</taxon>
        <taxon>Arachnida</taxon>
        <taxon>Acari</taxon>
        <taxon>Acariformes</taxon>
        <taxon>Trombidiformes</taxon>
        <taxon>Prostigmata</taxon>
        <taxon>Anystina</taxon>
        <taxon>Parasitengona</taxon>
        <taxon>Trombiculoidea</taxon>
        <taxon>Trombiculidae</taxon>
        <taxon>Leptotrombidium</taxon>
    </lineage>
</organism>
<evidence type="ECO:0000313" key="3">
    <source>
        <dbReference type="EMBL" id="RWS30637.1"/>
    </source>
</evidence>
<dbReference type="Gene3D" id="1.10.1000.11">
    <property type="entry name" value="Arf Nucleotide-binding Site Opener,domain 2"/>
    <property type="match status" value="1"/>
</dbReference>
<comment type="caution">
    <text evidence="3">The sequence shown here is derived from an EMBL/GenBank/DDBJ whole genome shotgun (WGS) entry which is preliminary data.</text>
</comment>
<gene>
    <name evidence="3" type="ORF">B4U80_06346</name>
</gene>
<sequence length="1597" mass="182229">SGITKIKSNRKQNYLNETLDTQGFGRGSESLTESTNDKIFSDPDLLVKISFLCVGKEGENNYSLFKIFMDSVKECSYSDDHHIVNQSVLCVVALLKTFESIMLGLGLDDPFIVDSFMKLSETQESIDCLNYEEQHPIMLKRGSSNLMRKDFKDFQINSYKSKLGEILDSSSSLSSSTSSLSSVSESHNNDNESSGKHSEDDKCVENNKNGLYESNTQEAESILSTIKSLHCNDEDSEYNTQKPTVFADEDIVALKERENARQFFFSLKTRLRSLPNLRTTVEIDDEFQKFASDFCKDVWEKQINNISDNKCDNGGNQCIIINGDGIYLAIYSGLSLNLRLLSENYYSDSKNTKIKVTEQEFVNEIQKSGVLVYLSATWLREFYQMILSESLLELSDSVRQESTCLINLITDLGCQNYSHRGSHELINFKKMLQSSSQVAFNDTPKTEAGKILVKILLRRFWTSISTILSSLFINDVDVNSTQSILTSMLTDNQKDCLEKRETLIQCLEALQITSRTCISLGLQSKCNGIFDMLTKSIVNPFIDETGKRKETESDILPCLHTSQVLSLQSILLSALEVSSHCLPCWEFVFICCNYVINLEYLHFSKRKVTKESKLTLSSVLKLKKQVKDDLDDTFSELQAGNSLLGPQTEKDITECLNDIIQNNVSSGSTKHGGNDKLLREKNFERAVECLAFLVDKLFTDAACRLNLESLLGFLRALISNSSRELHYRSKNVSLAKSILFNRFCDVMLKITRSGRPLIHVMKCWSVAYPHFVEAACYKSDISVCKSSVSTINDIVTMALSTYTELQFFHFNEALFKPYESLLLLELCETDIQEMVISSICGFVEGYSEELRSGWRSLFAALRGIRLPNIPFGNHAVDAYELEMERVRQLRVILDIFEAFLGKNNLDTFANAAVDCLLCLLQLLKDPSIEETQNTSNGNKFTSEPITQSHYSVDLCLVSLKYLHQFESLLRSMYKMPACPMFSCNRSISTCSEPKIIDIPLFFNNELKFKVPLLLYDIDRAVKILHVWYLLLDGLMNSITTCPHQHQTKAIEMSLSMLGTLRLIPGKEFAVYCMNHIALPLLQRWSHSLSLVAETQPTLHLNNFKHFCGLLSHLVVEHLKLTPFAETDFGLDLMFVQTISIFIEISETSKHLVASNLSLACLRHIILESYKYLSTSMWTSLCSCFRICSKLHLKSITEIIDAFPNKTINFYDDLCNVRIITKRQNAKTFEEPELIVRGCVHQVFLLDSQRLFANETKHEEGDNRCFLLQITREEESTDISFCKLVRELLSHLSLITTVSEILVSDLPHALPNVSCLKSKSISNTPFLSTFPTEIMNEMLLLLSDCARTYQEFDARPGLKFLIQKISHIEIPANLYQQSALCFSVQFLVYFFFCTQTCNIELESKLKSIFEKTCEDYTDFIMQTERNDSKLDEMCQKPIFFLPQIAEFNDIIATNDSTSNEESESTMKIYKIVDEKRIEELTNEYKKWKSQHSPIPPVFAEKVSRKKELPKKFYSTDTVSSVEKANEICLMRDTEAYLCLWTQILQSVLELHLALPHETFQRMVPIFEPGVELLVMYTSSKELKSVLTLWIRKVAFKEE</sequence>
<dbReference type="GO" id="GO:0005085">
    <property type="term" value="F:guanyl-nucleotide exchange factor activity"/>
    <property type="evidence" value="ECO:0007669"/>
    <property type="project" value="InterPro"/>
</dbReference>
<dbReference type="VEuPathDB" id="VectorBase:LDEU001404"/>
<dbReference type="SUPFAM" id="SSF48425">
    <property type="entry name" value="Sec7 domain"/>
    <property type="match status" value="1"/>
</dbReference>
<name>A0A443SSY3_9ACAR</name>
<dbReference type="GO" id="GO:0032012">
    <property type="term" value="P:regulation of ARF protein signal transduction"/>
    <property type="evidence" value="ECO:0007669"/>
    <property type="project" value="InterPro"/>
</dbReference>
<evidence type="ECO:0000256" key="1">
    <source>
        <dbReference type="SAM" id="MobiDB-lite"/>
    </source>
</evidence>